<dbReference type="RefSeq" id="WP_038696564.1">
    <property type="nucleotide sequence ID" value="NZ_CP009286.1"/>
</dbReference>
<dbReference type="Gene3D" id="1.10.10.10">
    <property type="entry name" value="Winged helix-like DNA-binding domain superfamily/Winged helix DNA-binding domain"/>
    <property type="match status" value="1"/>
</dbReference>
<dbReference type="CDD" id="cd00090">
    <property type="entry name" value="HTH_ARSR"/>
    <property type="match status" value="1"/>
</dbReference>
<organism evidence="5 6">
    <name type="scientific">Paenibacillus stellifer</name>
    <dbReference type="NCBI Taxonomy" id="169760"/>
    <lineage>
        <taxon>Bacteria</taxon>
        <taxon>Bacillati</taxon>
        <taxon>Bacillota</taxon>
        <taxon>Bacilli</taxon>
        <taxon>Bacillales</taxon>
        <taxon>Paenibacillaceae</taxon>
        <taxon>Paenibacillus</taxon>
    </lineage>
</organism>
<dbReference type="PANTHER" id="PTHR33154">
    <property type="entry name" value="TRANSCRIPTIONAL REGULATOR, ARSR FAMILY"/>
    <property type="match status" value="1"/>
</dbReference>
<dbReference type="PRINTS" id="PR00778">
    <property type="entry name" value="HTHARSR"/>
</dbReference>
<dbReference type="GO" id="GO:0003677">
    <property type="term" value="F:DNA binding"/>
    <property type="evidence" value="ECO:0007669"/>
    <property type="project" value="UniProtKB-KW"/>
</dbReference>
<dbReference type="SUPFAM" id="SSF46785">
    <property type="entry name" value="Winged helix' DNA-binding domain"/>
    <property type="match status" value="1"/>
</dbReference>
<keyword evidence="3" id="KW-0804">Transcription</keyword>
<keyword evidence="6" id="KW-1185">Reference proteome</keyword>
<dbReference type="InterPro" id="IPR051081">
    <property type="entry name" value="HTH_MetalResp_TranReg"/>
</dbReference>
<feature type="domain" description="HTH arsR-type" evidence="4">
    <location>
        <begin position="250"/>
        <end position="342"/>
    </location>
</feature>
<dbReference type="Proteomes" id="UP000029507">
    <property type="component" value="Chromosome"/>
</dbReference>
<dbReference type="KEGG" id="pste:PSTEL_15910"/>
<gene>
    <name evidence="5" type="ORF">PSTEL_15910</name>
</gene>
<dbReference type="HOGENOM" id="CLU_072766_0_0_9"/>
<dbReference type="InterPro" id="IPR011991">
    <property type="entry name" value="ArsR-like_HTH"/>
</dbReference>
<dbReference type="InterPro" id="IPR045981">
    <property type="entry name" value="DUF5937"/>
</dbReference>
<dbReference type="EMBL" id="CP009286">
    <property type="protein sequence ID" value="AIQ64353.1"/>
    <property type="molecule type" value="Genomic_DNA"/>
</dbReference>
<evidence type="ECO:0000259" key="4">
    <source>
        <dbReference type="PROSITE" id="PS50987"/>
    </source>
</evidence>
<keyword evidence="1" id="KW-0805">Transcription regulation</keyword>
<protein>
    <recommendedName>
        <fullName evidence="4">HTH arsR-type domain-containing protein</fullName>
    </recommendedName>
</protein>
<evidence type="ECO:0000256" key="1">
    <source>
        <dbReference type="ARBA" id="ARBA00023015"/>
    </source>
</evidence>
<dbReference type="GO" id="GO:0003700">
    <property type="term" value="F:DNA-binding transcription factor activity"/>
    <property type="evidence" value="ECO:0007669"/>
    <property type="project" value="InterPro"/>
</dbReference>
<evidence type="ECO:0000256" key="3">
    <source>
        <dbReference type="ARBA" id="ARBA00023163"/>
    </source>
</evidence>
<dbReference type="InterPro" id="IPR036388">
    <property type="entry name" value="WH-like_DNA-bd_sf"/>
</dbReference>
<dbReference type="SMART" id="SM00418">
    <property type="entry name" value="HTH_ARSR"/>
    <property type="match status" value="1"/>
</dbReference>
<dbReference type="OrthoDB" id="154717at2"/>
<reference evidence="5 6" key="1">
    <citation type="submission" date="2014-08" db="EMBL/GenBank/DDBJ databases">
        <title>Comparative genomics of the Paenibacillus odorifer group.</title>
        <authorList>
            <person name="den Bakker H.C."/>
            <person name="Tsai Y.-C."/>
            <person name="Martin N."/>
            <person name="Korlach J."/>
            <person name="Wiedmann M."/>
        </authorList>
    </citation>
    <scope>NUCLEOTIDE SEQUENCE [LARGE SCALE GENOMIC DNA]</scope>
    <source>
        <strain evidence="5 6">DSM 14472</strain>
    </source>
</reference>
<dbReference type="STRING" id="169760.PSTEL_15910"/>
<proteinExistence type="predicted"/>
<name>A0A089LYN1_9BACL</name>
<dbReference type="Pfam" id="PF19361">
    <property type="entry name" value="DUF5937"/>
    <property type="match status" value="1"/>
</dbReference>
<evidence type="ECO:0000313" key="5">
    <source>
        <dbReference type="EMBL" id="AIQ64353.1"/>
    </source>
</evidence>
<dbReference type="NCBIfam" id="NF033788">
    <property type="entry name" value="HTH_metalloreg"/>
    <property type="match status" value="1"/>
</dbReference>
<dbReference type="PROSITE" id="PS50987">
    <property type="entry name" value="HTH_ARSR_2"/>
    <property type="match status" value="1"/>
</dbReference>
<dbReference type="PANTHER" id="PTHR33154:SF33">
    <property type="entry name" value="TRANSCRIPTIONAL REPRESSOR SDPR"/>
    <property type="match status" value="1"/>
</dbReference>
<accession>A0A089LYN1</accession>
<dbReference type="InterPro" id="IPR001845">
    <property type="entry name" value="HTH_ArsR_DNA-bd_dom"/>
</dbReference>
<dbReference type="AlphaFoldDB" id="A0A089LYN1"/>
<sequence length="342" mass="38371">MSSSLHHKIKIVVSPFHELLCCLHVLTQPGHHPGRLAWATAALQQLSGGLADEIREIGRVSDDWAALHDLADAWGRSRTCEEGIQELLALPDAELVHLMLNGKVPVSTVLLWVKGERGLTEEGLEADGIDLLENLDSFRLRLAATLRKVEAELFRDEWKVIEPFLQAAAGDFLSEADRSPERALNSLHPRLRAEKGTITAQKARAYLFDYETLEHIYIFPSTFIAPHLLLGIHANDVFLPLAVEIPGPESSDSPPADLLLRYKALSDETRLRIIRLLWRNPHCTMQLAPILGISEAAVSKHLKLLSEAGLVQSRRRGSYQFYSAVKEELEMLIVLQRQYLEQ</sequence>
<keyword evidence="2" id="KW-0238">DNA-binding</keyword>
<dbReference type="InterPro" id="IPR036390">
    <property type="entry name" value="WH_DNA-bd_sf"/>
</dbReference>
<evidence type="ECO:0000313" key="6">
    <source>
        <dbReference type="Proteomes" id="UP000029507"/>
    </source>
</evidence>
<evidence type="ECO:0000256" key="2">
    <source>
        <dbReference type="ARBA" id="ARBA00023125"/>
    </source>
</evidence>
<dbReference type="Pfam" id="PF01022">
    <property type="entry name" value="HTH_5"/>
    <property type="match status" value="1"/>
</dbReference>